<feature type="chain" id="PRO_5035810790" description="Osiris 9" evidence="2">
    <location>
        <begin position="19"/>
        <end position="229"/>
    </location>
</feature>
<feature type="signal peptide" evidence="2">
    <location>
        <begin position="1"/>
        <end position="18"/>
    </location>
</feature>
<sequence length="229" mass="25064">MKVHTATLLLLLAAATTAQQDPLETAYRFVQTCGDQGLSLCIKQRALNLFDDVLAKGDIPLIQGVTLLQTSAPTERTAKEVNDISRNDENPEAHVETMLIDRVAKFFSTHTLQLKVPDDTISDLKHSVEEGRKKKKKFLLPFLLALKLKAVALVPLVLGAIALLALKALVVGKIALVLSALIGLQKLLANQHSTKTVEVVAHPTYSHEEHHSGGHYARNLELPYAAHRP</sequence>
<dbReference type="Pfam" id="PF07898">
    <property type="entry name" value="DUF1676"/>
    <property type="match status" value="1"/>
</dbReference>
<evidence type="ECO:0000256" key="2">
    <source>
        <dbReference type="SAM" id="SignalP"/>
    </source>
</evidence>
<organism evidence="3 4">
    <name type="scientific">Cloeon dipterum</name>
    <dbReference type="NCBI Taxonomy" id="197152"/>
    <lineage>
        <taxon>Eukaryota</taxon>
        <taxon>Metazoa</taxon>
        <taxon>Ecdysozoa</taxon>
        <taxon>Arthropoda</taxon>
        <taxon>Hexapoda</taxon>
        <taxon>Insecta</taxon>
        <taxon>Pterygota</taxon>
        <taxon>Palaeoptera</taxon>
        <taxon>Ephemeroptera</taxon>
        <taxon>Pisciforma</taxon>
        <taxon>Baetidae</taxon>
        <taxon>Cloeon</taxon>
    </lineage>
</organism>
<keyword evidence="1" id="KW-0812">Transmembrane</keyword>
<keyword evidence="2" id="KW-0732">Signal</keyword>
<keyword evidence="1" id="KW-1133">Transmembrane helix</keyword>
<dbReference type="InterPro" id="IPR012464">
    <property type="entry name" value="DUF1676"/>
</dbReference>
<feature type="transmembrane region" description="Helical" evidence="1">
    <location>
        <begin position="138"/>
        <end position="166"/>
    </location>
</feature>
<name>A0A8S1CPC1_9INSE</name>
<dbReference type="AlphaFoldDB" id="A0A8S1CPC1"/>
<evidence type="ECO:0000313" key="3">
    <source>
        <dbReference type="EMBL" id="CAB3369724.1"/>
    </source>
</evidence>
<dbReference type="PANTHER" id="PTHR21879">
    <property type="entry name" value="FI03362P-RELATED-RELATED"/>
    <property type="match status" value="1"/>
</dbReference>
<evidence type="ECO:0000313" key="4">
    <source>
        <dbReference type="Proteomes" id="UP000494165"/>
    </source>
</evidence>
<dbReference type="EMBL" id="CADEPI010000047">
    <property type="protein sequence ID" value="CAB3369724.1"/>
    <property type="molecule type" value="Genomic_DNA"/>
</dbReference>
<evidence type="ECO:0000256" key="1">
    <source>
        <dbReference type="SAM" id="Phobius"/>
    </source>
</evidence>
<keyword evidence="1" id="KW-0472">Membrane</keyword>
<comment type="caution">
    <text evidence="3">The sequence shown here is derived from an EMBL/GenBank/DDBJ whole genome shotgun (WGS) entry which is preliminary data.</text>
</comment>
<dbReference type="Proteomes" id="UP000494165">
    <property type="component" value="Unassembled WGS sequence"/>
</dbReference>
<dbReference type="PANTHER" id="PTHR21879:SF1">
    <property type="entry name" value="FI01546P"/>
    <property type="match status" value="1"/>
</dbReference>
<dbReference type="GO" id="GO:0016020">
    <property type="term" value="C:membrane"/>
    <property type="evidence" value="ECO:0007669"/>
    <property type="project" value="TreeGrafter"/>
</dbReference>
<keyword evidence="4" id="KW-1185">Reference proteome</keyword>
<evidence type="ECO:0008006" key="5">
    <source>
        <dbReference type="Google" id="ProtNLM"/>
    </source>
</evidence>
<protein>
    <recommendedName>
        <fullName evidence="5">Osiris 9</fullName>
    </recommendedName>
</protein>
<proteinExistence type="predicted"/>
<reference evidence="3 4" key="1">
    <citation type="submission" date="2020-04" db="EMBL/GenBank/DDBJ databases">
        <authorList>
            <person name="Alioto T."/>
            <person name="Alioto T."/>
            <person name="Gomez Garrido J."/>
        </authorList>
    </citation>
    <scope>NUCLEOTIDE SEQUENCE [LARGE SCALE GENOMIC DNA]</scope>
</reference>
<accession>A0A8S1CPC1</accession>
<dbReference type="OrthoDB" id="8194491at2759"/>
<gene>
    <name evidence="3" type="ORF">CLODIP_2_CD04240</name>
</gene>